<dbReference type="AlphaFoldDB" id="A0A0F8U657"/>
<reference evidence="6 7" key="1">
    <citation type="submission" date="2015-02" db="EMBL/GenBank/DDBJ databases">
        <title>Draft Genome Sequences of Two Closely-Related Aflatoxigenic Aspergillus Species Obtained from the Cote d'Ivoire.</title>
        <authorList>
            <person name="Moore G.G."/>
            <person name="Beltz S.B."/>
            <person name="Mack B.M."/>
        </authorList>
    </citation>
    <scope>NUCLEOTIDE SEQUENCE [LARGE SCALE GENOMIC DNA]</scope>
    <source>
        <strain evidence="6 7">SRRC1468</strain>
    </source>
</reference>
<sequence>MSLRKTACQSCVAAKRRCDREIPACSRCCKRSLTCQYPYPTSELEPCEQTNPPFDGSFGLDLSVEPDGFDFDFDLDLDLGLDIDLDLDLDLDLVFRQLPEPGSQLAPLEKRVLEFWPRVDDHEAWDFCTRRFHSDIEIFVHSGTTPLIHPSIYPRAENGAAILPRFLREAYGVCAAYQLRPYTQHPFYRQLLDQALNSLLAIQRGALPPHNPIPELLDRTQALILYYTMTFLAGGPPPPPHDTHLATQLETALARSTAELENTELAARTCPAFLPVHVGNSHSRHVCESARRLVVLSYLVRAVRSVLEDRRCDLI</sequence>
<dbReference type="Proteomes" id="UP000034291">
    <property type="component" value="Unassembled WGS sequence"/>
</dbReference>
<evidence type="ECO:0000313" key="6">
    <source>
        <dbReference type="EMBL" id="KKK15224.1"/>
    </source>
</evidence>
<dbReference type="CDD" id="cd00067">
    <property type="entry name" value="GAL4"/>
    <property type="match status" value="1"/>
</dbReference>
<dbReference type="SMART" id="SM00066">
    <property type="entry name" value="GAL4"/>
    <property type="match status" value="1"/>
</dbReference>
<evidence type="ECO:0000256" key="3">
    <source>
        <dbReference type="ARBA" id="ARBA00023163"/>
    </source>
</evidence>
<keyword evidence="4" id="KW-0539">Nucleus</keyword>
<dbReference type="OrthoDB" id="4216928at2759"/>
<dbReference type="EMBL" id="JZBS01003352">
    <property type="protein sequence ID" value="KKK15224.1"/>
    <property type="molecule type" value="Genomic_DNA"/>
</dbReference>
<evidence type="ECO:0000256" key="1">
    <source>
        <dbReference type="ARBA" id="ARBA00023015"/>
    </source>
</evidence>
<evidence type="ECO:0000256" key="4">
    <source>
        <dbReference type="ARBA" id="ARBA00023242"/>
    </source>
</evidence>
<comment type="caution">
    <text evidence="6">The sequence shown here is derived from an EMBL/GenBank/DDBJ whole genome shotgun (WGS) entry which is preliminary data.</text>
</comment>
<gene>
    <name evidence="6" type="ORF">ARAM_007528</name>
</gene>
<dbReference type="SUPFAM" id="SSF57701">
    <property type="entry name" value="Zn2/Cys6 DNA-binding domain"/>
    <property type="match status" value="1"/>
</dbReference>
<dbReference type="GO" id="GO:0003677">
    <property type="term" value="F:DNA binding"/>
    <property type="evidence" value="ECO:0007669"/>
    <property type="project" value="UniProtKB-KW"/>
</dbReference>
<feature type="non-terminal residue" evidence="6">
    <location>
        <position position="315"/>
    </location>
</feature>
<keyword evidence="3" id="KW-0804">Transcription</keyword>
<dbReference type="STRING" id="308745.A0A0F8U657"/>
<proteinExistence type="predicted"/>
<feature type="domain" description="Zn(2)-C6 fungal-type" evidence="5">
    <location>
        <begin position="7"/>
        <end position="37"/>
    </location>
</feature>
<dbReference type="GO" id="GO:0000981">
    <property type="term" value="F:DNA-binding transcription factor activity, RNA polymerase II-specific"/>
    <property type="evidence" value="ECO:0007669"/>
    <property type="project" value="InterPro"/>
</dbReference>
<accession>A0A0F8U657</accession>
<keyword evidence="7" id="KW-1185">Reference proteome</keyword>
<dbReference type="Gene3D" id="4.10.240.10">
    <property type="entry name" value="Zn(2)-C6 fungal-type DNA-binding domain"/>
    <property type="match status" value="1"/>
</dbReference>
<protein>
    <recommendedName>
        <fullName evidence="5">Zn(2)-C6 fungal-type domain-containing protein</fullName>
    </recommendedName>
</protein>
<dbReference type="InterPro" id="IPR001138">
    <property type="entry name" value="Zn2Cys6_DnaBD"/>
</dbReference>
<organism evidence="6 7">
    <name type="scientific">Aspergillus rambellii</name>
    <dbReference type="NCBI Taxonomy" id="308745"/>
    <lineage>
        <taxon>Eukaryota</taxon>
        <taxon>Fungi</taxon>
        <taxon>Dikarya</taxon>
        <taxon>Ascomycota</taxon>
        <taxon>Pezizomycotina</taxon>
        <taxon>Eurotiomycetes</taxon>
        <taxon>Eurotiomycetidae</taxon>
        <taxon>Eurotiales</taxon>
        <taxon>Aspergillaceae</taxon>
        <taxon>Aspergillus</taxon>
        <taxon>Aspergillus subgen. Nidulantes</taxon>
    </lineage>
</organism>
<dbReference type="Pfam" id="PF00172">
    <property type="entry name" value="Zn_clus"/>
    <property type="match status" value="1"/>
</dbReference>
<evidence type="ECO:0000313" key="7">
    <source>
        <dbReference type="Proteomes" id="UP000034291"/>
    </source>
</evidence>
<evidence type="ECO:0000259" key="5">
    <source>
        <dbReference type="PROSITE" id="PS50048"/>
    </source>
</evidence>
<keyword evidence="1" id="KW-0805">Transcription regulation</keyword>
<keyword evidence="2" id="KW-0238">DNA-binding</keyword>
<dbReference type="GO" id="GO:0008270">
    <property type="term" value="F:zinc ion binding"/>
    <property type="evidence" value="ECO:0007669"/>
    <property type="project" value="InterPro"/>
</dbReference>
<name>A0A0F8U657_9EURO</name>
<dbReference type="PROSITE" id="PS50048">
    <property type="entry name" value="ZN2_CY6_FUNGAL_2"/>
    <property type="match status" value="1"/>
</dbReference>
<dbReference type="InterPro" id="IPR036864">
    <property type="entry name" value="Zn2-C6_fun-type_DNA-bd_sf"/>
</dbReference>
<evidence type="ECO:0000256" key="2">
    <source>
        <dbReference type="ARBA" id="ARBA00023125"/>
    </source>
</evidence>